<evidence type="ECO:0000256" key="6">
    <source>
        <dbReference type="ARBA" id="ARBA00022490"/>
    </source>
</evidence>
<dbReference type="InterPro" id="IPR023214">
    <property type="entry name" value="HAD_sf"/>
</dbReference>
<dbReference type="PANTHER" id="PTHR10466">
    <property type="entry name" value="PHOSPHOMANNOMUTASE"/>
    <property type="match status" value="1"/>
</dbReference>
<evidence type="ECO:0000256" key="4">
    <source>
        <dbReference type="ARBA" id="ARBA00011738"/>
    </source>
</evidence>
<protein>
    <recommendedName>
        <fullName evidence="5">phosphomannomutase</fullName>
        <ecNumber evidence="5">5.4.2.8</ecNumber>
    </recommendedName>
</protein>
<dbReference type="UniPathway" id="UPA00126">
    <property type="reaction ID" value="UER00424"/>
</dbReference>
<dbReference type="Gene3D" id="3.40.50.1000">
    <property type="entry name" value="HAD superfamily/HAD-like"/>
    <property type="match status" value="1"/>
</dbReference>
<dbReference type="EC" id="5.4.2.8" evidence="5"/>
<name>A0A6C0K6N9_9ZZZZ</name>
<dbReference type="SFLD" id="SFLDG01140">
    <property type="entry name" value="C2.B:_Phosphomannomutase_and_P"/>
    <property type="match status" value="1"/>
</dbReference>
<dbReference type="SFLD" id="SFLDG01143">
    <property type="entry name" value="C2.B.3:_Phosphomannomutase_Lik"/>
    <property type="match status" value="1"/>
</dbReference>
<evidence type="ECO:0000256" key="2">
    <source>
        <dbReference type="ARBA" id="ARBA00004699"/>
    </source>
</evidence>
<dbReference type="AlphaFoldDB" id="A0A6C0K6N9"/>
<keyword evidence="7" id="KW-0479">Metal-binding</keyword>
<keyword evidence="8" id="KW-0460">Magnesium</keyword>
<dbReference type="NCBIfam" id="TIGR01484">
    <property type="entry name" value="HAD-SF-IIB"/>
    <property type="match status" value="1"/>
</dbReference>
<sequence length="249" mass="28922">MILLLFDIDGTLTDPRKRIDPEMLQHLQSWKSVPGVTLGIVGGSDRIKAQEQLGEKEMTDLFEYAFSENGLVFYHKGVLRHEYSLTHFISPSTLNRFINYVLLYLCTLELPVKTGTFIEYRKSMLNISPVGRNCSQEQRDDFEIYDQEHRIRETMIMNLKEEFPESEMPVEYGIGGQISFDVFPRGLNKTFCLEHLPLDEFDTVYFFGDKTEKGGNDYEIYHDPRVQGRRVTSWQDTVSQVQGLLRPDS</sequence>
<dbReference type="InterPro" id="IPR043169">
    <property type="entry name" value="PMM_cap"/>
</dbReference>
<dbReference type="GO" id="GO:0004615">
    <property type="term" value="F:phosphomannomutase activity"/>
    <property type="evidence" value="ECO:0007669"/>
    <property type="project" value="UniProtKB-EC"/>
</dbReference>
<dbReference type="GO" id="GO:0009298">
    <property type="term" value="P:GDP-mannose biosynthetic process"/>
    <property type="evidence" value="ECO:0007669"/>
    <property type="project" value="UniProtKB-UniPathway"/>
</dbReference>
<evidence type="ECO:0000256" key="3">
    <source>
        <dbReference type="ARBA" id="ARBA00009736"/>
    </source>
</evidence>
<evidence type="ECO:0000256" key="5">
    <source>
        <dbReference type="ARBA" id="ARBA00012730"/>
    </source>
</evidence>
<dbReference type="GO" id="GO:0046872">
    <property type="term" value="F:metal ion binding"/>
    <property type="evidence" value="ECO:0007669"/>
    <property type="project" value="UniProtKB-KW"/>
</dbReference>
<evidence type="ECO:0000256" key="8">
    <source>
        <dbReference type="ARBA" id="ARBA00022842"/>
    </source>
</evidence>
<comment type="pathway">
    <text evidence="2">Nucleotide-sugar biosynthesis; GDP-alpha-D-mannose biosynthesis; alpha-D-mannose 1-phosphate from D-fructose 6-phosphate: step 2/2.</text>
</comment>
<dbReference type="Gene3D" id="3.30.1240.20">
    <property type="match status" value="1"/>
</dbReference>
<comment type="similarity">
    <text evidence="3">Belongs to the eukaryotic PMM family.</text>
</comment>
<evidence type="ECO:0000256" key="7">
    <source>
        <dbReference type="ARBA" id="ARBA00022723"/>
    </source>
</evidence>
<organism evidence="10">
    <name type="scientific">viral metagenome</name>
    <dbReference type="NCBI Taxonomy" id="1070528"/>
    <lineage>
        <taxon>unclassified sequences</taxon>
        <taxon>metagenomes</taxon>
        <taxon>organismal metagenomes</taxon>
    </lineage>
</organism>
<keyword evidence="6" id="KW-0963">Cytoplasm</keyword>
<evidence type="ECO:0000256" key="1">
    <source>
        <dbReference type="ARBA" id="ARBA00004496"/>
    </source>
</evidence>
<dbReference type="EMBL" id="MN740792">
    <property type="protein sequence ID" value="QHU11918.1"/>
    <property type="molecule type" value="Genomic_DNA"/>
</dbReference>
<dbReference type="GO" id="GO:0005829">
    <property type="term" value="C:cytosol"/>
    <property type="evidence" value="ECO:0007669"/>
    <property type="project" value="TreeGrafter"/>
</dbReference>
<keyword evidence="9" id="KW-0413">Isomerase</keyword>
<dbReference type="SUPFAM" id="SSF56784">
    <property type="entry name" value="HAD-like"/>
    <property type="match status" value="1"/>
</dbReference>
<dbReference type="InterPro" id="IPR006379">
    <property type="entry name" value="HAD-SF_hydro_IIB"/>
</dbReference>
<dbReference type="SFLD" id="SFLDS00003">
    <property type="entry name" value="Haloacid_Dehalogenase"/>
    <property type="match status" value="1"/>
</dbReference>
<accession>A0A6C0K6N9</accession>
<dbReference type="InterPro" id="IPR005002">
    <property type="entry name" value="PMM"/>
</dbReference>
<dbReference type="GO" id="GO:0006487">
    <property type="term" value="P:protein N-linked glycosylation"/>
    <property type="evidence" value="ECO:0007669"/>
    <property type="project" value="TreeGrafter"/>
</dbReference>
<dbReference type="FunFam" id="3.30.1240.20:FF:000001">
    <property type="entry name" value="Phosphomannomutase"/>
    <property type="match status" value="1"/>
</dbReference>
<dbReference type="Pfam" id="PF03332">
    <property type="entry name" value="PMM"/>
    <property type="match status" value="1"/>
</dbReference>
<dbReference type="GO" id="GO:0006013">
    <property type="term" value="P:mannose metabolic process"/>
    <property type="evidence" value="ECO:0007669"/>
    <property type="project" value="TreeGrafter"/>
</dbReference>
<dbReference type="InterPro" id="IPR036412">
    <property type="entry name" value="HAD-like_sf"/>
</dbReference>
<evidence type="ECO:0000256" key="9">
    <source>
        <dbReference type="ARBA" id="ARBA00023235"/>
    </source>
</evidence>
<dbReference type="PANTHER" id="PTHR10466:SF0">
    <property type="entry name" value="PHOSPHOMANNOMUTASE"/>
    <property type="match status" value="1"/>
</dbReference>
<comment type="subunit">
    <text evidence="4">Homodimer.</text>
</comment>
<reference evidence="10" key="1">
    <citation type="journal article" date="2020" name="Nature">
        <title>Giant virus diversity and host interactions through global metagenomics.</title>
        <authorList>
            <person name="Schulz F."/>
            <person name="Roux S."/>
            <person name="Paez-Espino D."/>
            <person name="Jungbluth S."/>
            <person name="Walsh D.A."/>
            <person name="Denef V.J."/>
            <person name="McMahon K.D."/>
            <person name="Konstantinidis K.T."/>
            <person name="Eloe-Fadrosh E.A."/>
            <person name="Kyrpides N.C."/>
            <person name="Woyke T."/>
        </authorList>
    </citation>
    <scope>NUCLEOTIDE SEQUENCE</scope>
    <source>
        <strain evidence="10">GVMAG-S-1101169-75</strain>
    </source>
</reference>
<comment type="subcellular location">
    <subcellularLocation>
        <location evidence="1">Cytoplasm</location>
    </subcellularLocation>
</comment>
<proteinExistence type="inferred from homology"/>
<evidence type="ECO:0000313" key="10">
    <source>
        <dbReference type="EMBL" id="QHU11918.1"/>
    </source>
</evidence>
<dbReference type="CDD" id="cd02585">
    <property type="entry name" value="HAD_PMM"/>
    <property type="match status" value="1"/>
</dbReference>